<comment type="similarity">
    <text evidence="1">Belongs to the GST superfamily. NadH family.</text>
</comment>
<gene>
    <name evidence="3" type="ORF">PQQ73_28115</name>
</gene>
<dbReference type="Pfam" id="PF01323">
    <property type="entry name" value="DSBA"/>
    <property type="match status" value="1"/>
</dbReference>
<dbReference type="EMBL" id="JAQQCL010000027">
    <property type="protein sequence ID" value="MFM0720184.1"/>
    <property type="molecule type" value="Genomic_DNA"/>
</dbReference>
<dbReference type="PIRSF" id="PIRSF006386">
    <property type="entry name" value="HCCAis_GSTk"/>
    <property type="match status" value="1"/>
</dbReference>
<comment type="caution">
    <text evidence="3">The sequence shown here is derived from an EMBL/GenBank/DDBJ whole genome shotgun (WGS) entry which is preliminary data.</text>
</comment>
<sequence>MNGAASSSTPSFAPGVEFWFDFGSNYSYLSVMRIEALAAAHGVRIQWRPFLLGPVFRDLGFTNSPFVLQKEKGAYVWKDMERQCRKYDIPFVRPSTFPRAALLAMRVALLGADQQWMAGYCRKIMQLNFADDRDIGSTEVVSDALAELGLPARQIIADSQSDANKLRLREQTETAAARGIFGAPTFFVGNEMFWGNDRLDDALAYCDSTRAAQ</sequence>
<dbReference type="GO" id="GO:0016853">
    <property type="term" value="F:isomerase activity"/>
    <property type="evidence" value="ECO:0007669"/>
    <property type="project" value="UniProtKB-KW"/>
</dbReference>
<keyword evidence="1 3" id="KW-0413">Isomerase</keyword>
<dbReference type="InterPro" id="IPR036249">
    <property type="entry name" value="Thioredoxin-like_sf"/>
</dbReference>
<name>A0ABW9EM52_9BURK</name>
<feature type="domain" description="DSBA-like thioredoxin" evidence="2">
    <location>
        <begin position="16"/>
        <end position="201"/>
    </location>
</feature>
<dbReference type="SUPFAM" id="SSF52833">
    <property type="entry name" value="Thioredoxin-like"/>
    <property type="match status" value="1"/>
</dbReference>
<dbReference type="InterPro" id="IPR044087">
    <property type="entry name" value="NahD-like"/>
</dbReference>
<keyword evidence="4" id="KW-1185">Reference proteome</keyword>
<reference evidence="3 4" key="1">
    <citation type="journal article" date="2024" name="Chem. Sci.">
        <title>Discovery of megapolipeptins by genome mining of a Burkholderiales bacteria collection.</title>
        <authorList>
            <person name="Paulo B.S."/>
            <person name="Recchia M.J.J."/>
            <person name="Lee S."/>
            <person name="Fergusson C.H."/>
            <person name="Romanowski S.B."/>
            <person name="Hernandez A."/>
            <person name="Krull N."/>
            <person name="Liu D.Y."/>
            <person name="Cavanagh H."/>
            <person name="Bos A."/>
            <person name="Gray C.A."/>
            <person name="Murphy B.T."/>
            <person name="Linington R.G."/>
            <person name="Eustaquio A.S."/>
        </authorList>
    </citation>
    <scope>NUCLEOTIDE SEQUENCE [LARGE SCALE GENOMIC DNA]</scope>
    <source>
        <strain evidence="3 4">RL17-350-BIC-E</strain>
    </source>
</reference>
<accession>A0ABW9EM52</accession>
<comment type="catalytic activity">
    <reaction evidence="1">
        <text>2-hydroxychromene-2-carboxylate = (3E)-4-(2-hydroxyphenyl)-2-oxobut-3-enoate</text>
        <dbReference type="Rhea" id="RHEA:27401"/>
        <dbReference type="ChEBI" id="CHEBI:59350"/>
        <dbReference type="ChEBI" id="CHEBI:59353"/>
        <dbReference type="EC" id="5.99.1.4"/>
    </reaction>
</comment>
<evidence type="ECO:0000313" key="3">
    <source>
        <dbReference type="EMBL" id="MFM0720184.1"/>
    </source>
</evidence>
<dbReference type="PANTHER" id="PTHR42943:SF2">
    <property type="entry name" value="GLUTATHIONE S-TRANSFERASE KAPPA 1"/>
    <property type="match status" value="1"/>
</dbReference>
<evidence type="ECO:0000313" key="4">
    <source>
        <dbReference type="Proteomes" id="UP001629392"/>
    </source>
</evidence>
<proteinExistence type="inferred from homology"/>
<dbReference type="CDD" id="cd03022">
    <property type="entry name" value="DsbA_HCCA_Iso"/>
    <property type="match status" value="1"/>
</dbReference>
<dbReference type="EC" id="5.99.1.4" evidence="1"/>
<dbReference type="Gene3D" id="3.40.30.10">
    <property type="entry name" value="Glutaredoxin"/>
    <property type="match status" value="1"/>
</dbReference>
<dbReference type="InterPro" id="IPR001853">
    <property type="entry name" value="DSBA-like_thioredoxin_dom"/>
</dbReference>
<evidence type="ECO:0000259" key="2">
    <source>
        <dbReference type="Pfam" id="PF01323"/>
    </source>
</evidence>
<protein>
    <recommendedName>
        <fullName evidence="1">2-hydroxychromene-2-carboxylate isomerase</fullName>
        <ecNumber evidence="1">5.99.1.4</ecNumber>
    </recommendedName>
</protein>
<dbReference type="PANTHER" id="PTHR42943">
    <property type="entry name" value="GLUTATHIONE S-TRANSFERASE KAPPA"/>
    <property type="match status" value="1"/>
</dbReference>
<dbReference type="InterPro" id="IPR014440">
    <property type="entry name" value="HCCAis_GSTk"/>
</dbReference>
<dbReference type="RefSeq" id="WP_408156269.1">
    <property type="nucleotide sequence ID" value="NZ_JAQQCJ010000024.1"/>
</dbReference>
<dbReference type="InterPro" id="IPR051924">
    <property type="entry name" value="GST_Kappa/NadH"/>
</dbReference>
<dbReference type="Proteomes" id="UP001629392">
    <property type="component" value="Unassembled WGS sequence"/>
</dbReference>
<organism evidence="3 4">
    <name type="scientific">Paraburkholderia strydomiana</name>
    <dbReference type="NCBI Taxonomy" id="1245417"/>
    <lineage>
        <taxon>Bacteria</taxon>
        <taxon>Pseudomonadati</taxon>
        <taxon>Pseudomonadota</taxon>
        <taxon>Betaproteobacteria</taxon>
        <taxon>Burkholderiales</taxon>
        <taxon>Burkholderiaceae</taxon>
        <taxon>Paraburkholderia</taxon>
    </lineage>
</organism>
<evidence type="ECO:0000256" key="1">
    <source>
        <dbReference type="PIRNR" id="PIRNR006386"/>
    </source>
</evidence>